<dbReference type="GO" id="GO:0005886">
    <property type="term" value="C:plasma membrane"/>
    <property type="evidence" value="ECO:0007669"/>
    <property type="project" value="TreeGrafter"/>
</dbReference>
<organism evidence="4 5">
    <name type="scientific">Trebonia kvetii</name>
    <dbReference type="NCBI Taxonomy" id="2480626"/>
    <lineage>
        <taxon>Bacteria</taxon>
        <taxon>Bacillati</taxon>
        <taxon>Actinomycetota</taxon>
        <taxon>Actinomycetes</taxon>
        <taxon>Streptosporangiales</taxon>
        <taxon>Treboniaceae</taxon>
        <taxon>Trebonia</taxon>
    </lineage>
</organism>
<keyword evidence="1 4" id="KW-0808">Transferase</keyword>
<dbReference type="SUPFAM" id="SSF69593">
    <property type="entry name" value="Glycerol-3-phosphate (1)-acyltransferase"/>
    <property type="match status" value="1"/>
</dbReference>
<dbReference type="PANTHER" id="PTHR10434">
    <property type="entry name" value="1-ACYL-SN-GLYCEROL-3-PHOSPHATE ACYLTRANSFERASE"/>
    <property type="match status" value="1"/>
</dbReference>
<evidence type="ECO:0000313" key="4">
    <source>
        <dbReference type="EMBL" id="TVZ03103.1"/>
    </source>
</evidence>
<dbReference type="SMART" id="SM00563">
    <property type="entry name" value="PlsC"/>
    <property type="match status" value="1"/>
</dbReference>
<name>A0A6P2C0X0_9ACTN</name>
<dbReference type="AlphaFoldDB" id="A0A6P2C0X0"/>
<evidence type="ECO:0000256" key="1">
    <source>
        <dbReference type="ARBA" id="ARBA00022679"/>
    </source>
</evidence>
<gene>
    <name evidence="4" type="ORF">EAS64_21885</name>
</gene>
<dbReference type="Pfam" id="PF01553">
    <property type="entry name" value="Acyltransferase"/>
    <property type="match status" value="1"/>
</dbReference>
<evidence type="ECO:0000313" key="5">
    <source>
        <dbReference type="Proteomes" id="UP000460272"/>
    </source>
</evidence>
<dbReference type="GO" id="GO:0006654">
    <property type="term" value="P:phosphatidic acid biosynthetic process"/>
    <property type="evidence" value="ECO:0007669"/>
    <property type="project" value="TreeGrafter"/>
</dbReference>
<dbReference type="InterPro" id="IPR002123">
    <property type="entry name" value="Plipid/glycerol_acylTrfase"/>
</dbReference>
<dbReference type="PANTHER" id="PTHR10434:SF11">
    <property type="entry name" value="1-ACYL-SN-GLYCEROL-3-PHOSPHATE ACYLTRANSFERASE"/>
    <property type="match status" value="1"/>
</dbReference>
<feature type="domain" description="Phospholipid/glycerol acyltransferase" evidence="3">
    <location>
        <begin position="34"/>
        <end position="153"/>
    </location>
</feature>
<dbReference type="OrthoDB" id="9806008at2"/>
<dbReference type="EMBL" id="RPFW01000004">
    <property type="protein sequence ID" value="TVZ03103.1"/>
    <property type="molecule type" value="Genomic_DNA"/>
</dbReference>
<accession>A0A6P2C0X0</accession>
<dbReference type="GO" id="GO:0003841">
    <property type="term" value="F:1-acylglycerol-3-phosphate O-acyltransferase activity"/>
    <property type="evidence" value="ECO:0007669"/>
    <property type="project" value="TreeGrafter"/>
</dbReference>
<dbReference type="RefSeq" id="WP_145855550.1">
    <property type="nucleotide sequence ID" value="NZ_RPFW01000004.1"/>
</dbReference>
<dbReference type="Proteomes" id="UP000460272">
    <property type="component" value="Unassembled WGS sequence"/>
</dbReference>
<sequence length="259" mass="28743">MFYWVAKYTLGITLRLVFRSWSRGRRNVPRHGPVILASNHLSFADHFFGPEPLPRKVVFLAKAEYFTGKGIKGLASRAFFSGVGQIPIDRTGGEASERALHSGLRVLAGGNVLGIYPEGTRSPDGRLYRGRTGVARLALESRAPVVPCAMIHTFEFLPSGSHNPKFGIRPGVIFGKPMEFSRYYGRETDREALRAVTDEIMAEIGRLSGQEYVNIYAKAAKEQLRAAESDTQLSVPREVTRAIVYRAFSRSHCKTLPDG</sequence>
<dbReference type="CDD" id="cd07989">
    <property type="entry name" value="LPLAT_AGPAT-like"/>
    <property type="match status" value="1"/>
</dbReference>
<proteinExistence type="predicted"/>
<evidence type="ECO:0000256" key="2">
    <source>
        <dbReference type="ARBA" id="ARBA00023315"/>
    </source>
</evidence>
<reference evidence="4 5" key="1">
    <citation type="submission" date="2018-11" db="EMBL/GenBank/DDBJ databases">
        <title>Trebonia kvetii gen.nov., sp.nov., a novel acidophilic actinobacterium, and proposal of the new actinobacterial family Treboniaceae fam. nov.</title>
        <authorList>
            <person name="Rapoport D."/>
            <person name="Sagova-Mareckova M."/>
            <person name="Sedlacek I."/>
            <person name="Provaznik J."/>
            <person name="Kralova S."/>
            <person name="Pavlinic D."/>
            <person name="Benes V."/>
            <person name="Kopecky J."/>
        </authorList>
    </citation>
    <scope>NUCLEOTIDE SEQUENCE [LARGE SCALE GENOMIC DNA]</scope>
    <source>
        <strain evidence="4 5">15Tr583</strain>
    </source>
</reference>
<keyword evidence="5" id="KW-1185">Reference proteome</keyword>
<evidence type="ECO:0000259" key="3">
    <source>
        <dbReference type="SMART" id="SM00563"/>
    </source>
</evidence>
<protein>
    <submittedName>
        <fullName evidence="4">1-acyl-sn-glycerol-3-phosphate acyltransferase</fullName>
    </submittedName>
</protein>
<keyword evidence="2 4" id="KW-0012">Acyltransferase</keyword>
<comment type="caution">
    <text evidence="4">The sequence shown here is derived from an EMBL/GenBank/DDBJ whole genome shotgun (WGS) entry which is preliminary data.</text>
</comment>